<dbReference type="InterPro" id="IPR047817">
    <property type="entry name" value="ABC2_TM_bact-type"/>
</dbReference>
<feature type="transmembrane region" description="Helical" evidence="8">
    <location>
        <begin position="228"/>
        <end position="250"/>
    </location>
</feature>
<evidence type="ECO:0000256" key="5">
    <source>
        <dbReference type="ARBA" id="ARBA00022692"/>
    </source>
</evidence>
<keyword evidence="11" id="KW-1185">Reference proteome</keyword>
<evidence type="ECO:0000313" key="11">
    <source>
        <dbReference type="Proteomes" id="UP000320623"/>
    </source>
</evidence>
<feature type="domain" description="ABC transmembrane type-2" evidence="9">
    <location>
        <begin position="136"/>
        <end position="371"/>
    </location>
</feature>
<keyword evidence="7 8" id="KW-0472">Membrane</keyword>
<feature type="transmembrane region" description="Helical" evidence="8">
    <location>
        <begin position="256"/>
        <end position="278"/>
    </location>
</feature>
<evidence type="ECO:0000256" key="6">
    <source>
        <dbReference type="ARBA" id="ARBA00022989"/>
    </source>
</evidence>
<feature type="transmembrane region" description="Helical" evidence="8">
    <location>
        <begin position="316"/>
        <end position="333"/>
    </location>
</feature>
<gene>
    <name evidence="10" type="ORF">JGI1_00904</name>
</gene>
<dbReference type="PANTHER" id="PTHR30294">
    <property type="entry name" value="MEMBRANE COMPONENT OF ABC TRANSPORTER YHHJ-RELATED"/>
    <property type="match status" value="1"/>
</dbReference>
<proteinExistence type="inferred from homology"/>
<name>A0A0S4N2I3_9BACT</name>
<dbReference type="InterPro" id="IPR013525">
    <property type="entry name" value="ABC2_TM"/>
</dbReference>
<dbReference type="AlphaFoldDB" id="A0A0S4N2I3"/>
<dbReference type="RefSeq" id="WP_140944674.1">
    <property type="nucleotide sequence ID" value="NZ_FAOO01000005.1"/>
</dbReference>
<keyword evidence="4" id="KW-1003">Cell membrane</keyword>
<dbReference type="GO" id="GO:0140359">
    <property type="term" value="F:ABC-type transporter activity"/>
    <property type="evidence" value="ECO:0007669"/>
    <property type="project" value="InterPro"/>
</dbReference>
<dbReference type="Proteomes" id="UP000320623">
    <property type="component" value="Unassembled WGS sequence"/>
</dbReference>
<sequence>MFRIISVFKKEILQIRRNRLLMGIMIIAPVIQLFILGYAATFEVKNLPVAVFDLDKSRLTSEIVNAINSTETFDVVIYIKSSREIDDVLKMGKANLVIVFPSEFEKKIIKGEKVELMVVVDGSDANSATIALGFFVSMIWDKFISLVEKKLLSMGFKTLPMCEPEVRVWFNPEMRSAVFIVPGLIGMILITVTLIMTSMSMVREKEQGTIEQLLVTPIKSHELLIGKILPFILIGLFDAVAIILVGRFWFKVPMHGSLFLLFVSTFIFLMTTLGLGIFSSVVSRTQQQALMTAYFFAMPNIILSGFVFPVESMPSLIRFITNFIPLKYFLLILRGIFLKGAGFELLYPNIIVLLCFGVLIFGFSVFRFRKYIG</sequence>
<dbReference type="GO" id="GO:0005886">
    <property type="term" value="C:plasma membrane"/>
    <property type="evidence" value="ECO:0007669"/>
    <property type="project" value="UniProtKB-SubCell"/>
</dbReference>
<dbReference type="InterPro" id="IPR051449">
    <property type="entry name" value="ABC-2_transporter_component"/>
</dbReference>
<evidence type="ECO:0000256" key="8">
    <source>
        <dbReference type="SAM" id="Phobius"/>
    </source>
</evidence>
<evidence type="ECO:0000256" key="1">
    <source>
        <dbReference type="ARBA" id="ARBA00004651"/>
    </source>
</evidence>
<feature type="transmembrane region" description="Helical" evidence="8">
    <location>
        <begin position="345"/>
        <end position="366"/>
    </location>
</feature>
<dbReference type="PANTHER" id="PTHR30294:SF29">
    <property type="entry name" value="MULTIDRUG ABC TRANSPORTER PERMEASE YBHS-RELATED"/>
    <property type="match status" value="1"/>
</dbReference>
<comment type="subcellular location">
    <subcellularLocation>
        <location evidence="1">Cell membrane</location>
        <topology evidence="1">Multi-pass membrane protein</topology>
    </subcellularLocation>
</comment>
<keyword evidence="6 8" id="KW-1133">Transmembrane helix</keyword>
<evidence type="ECO:0000256" key="3">
    <source>
        <dbReference type="ARBA" id="ARBA00022448"/>
    </source>
</evidence>
<evidence type="ECO:0000256" key="7">
    <source>
        <dbReference type="ARBA" id="ARBA00023136"/>
    </source>
</evidence>
<comment type="similarity">
    <text evidence="2">Belongs to the ABC-2 integral membrane protein family.</text>
</comment>
<evidence type="ECO:0000256" key="4">
    <source>
        <dbReference type="ARBA" id="ARBA00022475"/>
    </source>
</evidence>
<keyword evidence="3" id="KW-0813">Transport</keyword>
<dbReference type="Gene3D" id="3.40.1710.10">
    <property type="entry name" value="abc type-2 transporter like domain"/>
    <property type="match status" value="1"/>
</dbReference>
<feature type="transmembrane region" description="Helical" evidence="8">
    <location>
        <begin position="290"/>
        <end position="310"/>
    </location>
</feature>
<feature type="transmembrane region" description="Helical" evidence="8">
    <location>
        <begin position="20"/>
        <end position="40"/>
    </location>
</feature>
<dbReference type="OrthoDB" id="9776218at2"/>
<dbReference type="EMBL" id="FAOO01000005">
    <property type="protein sequence ID" value="CUU04125.1"/>
    <property type="molecule type" value="Genomic_DNA"/>
</dbReference>
<dbReference type="PROSITE" id="PS51012">
    <property type="entry name" value="ABC_TM2"/>
    <property type="match status" value="1"/>
</dbReference>
<reference evidence="11" key="1">
    <citation type="submission" date="2015-11" db="EMBL/GenBank/DDBJ databases">
        <authorList>
            <person name="Varghese N."/>
        </authorList>
    </citation>
    <scope>NUCLEOTIDE SEQUENCE [LARGE SCALE GENOMIC DNA]</scope>
</reference>
<evidence type="ECO:0000313" key="10">
    <source>
        <dbReference type="EMBL" id="CUU04125.1"/>
    </source>
</evidence>
<protein>
    <submittedName>
        <fullName evidence="10">ABC-2 type transport system permease protein</fullName>
    </submittedName>
</protein>
<evidence type="ECO:0000259" key="9">
    <source>
        <dbReference type="PROSITE" id="PS51012"/>
    </source>
</evidence>
<organism evidence="10 11">
    <name type="scientific">Candidatus Thermokryptus mobilis</name>
    <dbReference type="NCBI Taxonomy" id="1643428"/>
    <lineage>
        <taxon>Bacteria</taxon>
        <taxon>Pseudomonadati</taxon>
        <taxon>Candidatus Kryptoniota</taxon>
        <taxon>Candidatus Thermokryptus</taxon>
    </lineage>
</organism>
<accession>A0A0S4N2I3</accession>
<dbReference type="STRING" id="1643428.GCA_001442855_00881"/>
<dbReference type="Pfam" id="PF12698">
    <property type="entry name" value="ABC2_membrane_3"/>
    <property type="match status" value="1"/>
</dbReference>
<keyword evidence="5 8" id="KW-0812">Transmembrane</keyword>
<feature type="transmembrane region" description="Helical" evidence="8">
    <location>
        <begin position="177"/>
        <end position="197"/>
    </location>
</feature>
<evidence type="ECO:0000256" key="2">
    <source>
        <dbReference type="ARBA" id="ARBA00007783"/>
    </source>
</evidence>